<sequence>MLLGSDNAGVCWKLVAQHCLTAVLVSVSAEACCRFNLLTPTLYMVGGCCSIFGFLGCVALLVNTNAVALDALVK</sequence>
<evidence type="ECO:0000256" key="1">
    <source>
        <dbReference type="SAM" id="Phobius"/>
    </source>
</evidence>
<dbReference type="Proteomes" id="UP001279734">
    <property type="component" value="Unassembled WGS sequence"/>
</dbReference>
<protein>
    <recommendedName>
        <fullName evidence="4">Transmembrane protein</fullName>
    </recommendedName>
</protein>
<comment type="caution">
    <text evidence="2">The sequence shown here is derived from an EMBL/GenBank/DDBJ whole genome shotgun (WGS) entry which is preliminary data.</text>
</comment>
<feature type="transmembrane region" description="Helical" evidence="1">
    <location>
        <begin position="41"/>
        <end position="62"/>
    </location>
</feature>
<keyword evidence="1" id="KW-0812">Transmembrane</keyword>
<keyword evidence="1" id="KW-1133">Transmembrane helix</keyword>
<evidence type="ECO:0008006" key="4">
    <source>
        <dbReference type="Google" id="ProtNLM"/>
    </source>
</evidence>
<evidence type="ECO:0000313" key="3">
    <source>
        <dbReference type="Proteomes" id="UP001279734"/>
    </source>
</evidence>
<reference evidence="2" key="1">
    <citation type="submission" date="2023-05" db="EMBL/GenBank/DDBJ databases">
        <title>Nepenthes gracilis genome sequencing.</title>
        <authorList>
            <person name="Fukushima K."/>
        </authorList>
    </citation>
    <scope>NUCLEOTIDE SEQUENCE</scope>
    <source>
        <strain evidence="2">SING2019-196</strain>
    </source>
</reference>
<dbReference type="AlphaFoldDB" id="A0AAD3S0L4"/>
<proteinExistence type="predicted"/>
<accession>A0AAD3S0L4</accession>
<organism evidence="2 3">
    <name type="scientific">Nepenthes gracilis</name>
    <name type="common">Slender pitcher plant</name>
    <dbReference type="NCBI Taxonomy" id="150966"/>
    <lineage>
        <taxon>Eukaryota</taxon>
        <taxon>Viridiplantae</taxon>
        <taxon>Streptophyta</taxon>
        <taxon>Embryophyta</taxon>
        <taxon>Tracheophyta</taxon>
        <taxon>Spermatophyta</taxon>
        <taxon>Magnoliopsida</taxon>
        <taxon>eudicotyledons</taxon>
        <taxon>Gunneridae</taxon>
        <taxon>Pentapetalae</taxon>
        <taxon>Caryophyllales</taxon>
        <taxon>Nepenthaceae</taxon>
        <taxon>Nepenthes</taxon>
    </lineage>
</organism>
<evidence type="ECO:0000313" key="2">
    <source>
        <dbReference type="EMBL" id="GMH02180.1"/>
    </source>
</evidence>
<gene>
    <name evidence="2" type="ORF">Nepgr_004019</name>
</gene>
<name>A0AAD3S0L4_NEPGR</name>
<keyword evidence="1" id="KW-0472">Membrane</keyword>
<dbReference type="EMBL" id="BSYO01000003">
    <property type="protein sequence ID" value="GMH02180.1"/>
    <property type="molecule type" value="Genomic_DNA"/>
</dbReference>
<keyword evidence="3" id="KW-1185">Reference proteome</keyword>